<evidence type="ECO:0000313" key="1">
    <source>
        <dbReference type="EMBL" id="AVM87643.1"/>
    </source>
</evidence>
<reference evidence="1 2" key="1">
    <citation type="journal article" date="2018" name="Nature">
        <title>The evolutionary history of vertebrate RNA viruses.</title>
        <authorList>
            <person name="Shi M."/>
            <person name="Lin X.D."/>
            <person name="Chen X."/>
            <person name="Tian J.H."/>
            <person name="Chen L.J."/>
            <person name="Li K."/>
            <person name="Wang W."/>
            <person name="Eden J.S."/>
            <person name="Shen J.J."/>
            <person name="Liu L."/>
            <person name="Holmes E.C."/>
            <person name="Zhang Y.Z."/>
        </authorList>
    </citation>
    <scope>NUCLEOTIDE SEQUENCE [LARGE SCALE GENOMIC DNA]</scope>
    <source>
        <strain evidence="1 2">XYHYG11303</strain>
    </source>
</reference>
<protein>
    <submittedName>
        <fullName evidence="1">Uncharacterized protein</fullName>
    </submittedName>
</protein>
<dbReference type="GeneID" id="41704005"/>
<proteinExistence type="predicted"/>
<dbReference type="KEGG" id="vg:41704005"/>
<name>A0A2P1GNT7_9VIRU</name>
<dbReference type="EMBL" id="MG599865">
    <property type="protein sequence ID" value="AVM87643.1"/>
    <property type="molecule type" value="Genomic_RNA"/>
</dbReference>
<dbReference type="Proteomes" id="UP000289643">
    <property type="component" value="Genome"/>
</dbReference>
<accession>A0A2P1GNT7</accession>
<sequence length="272" mass="30489">MESMILKRPNLMGFHLGIYLRIRTKTATLDDMEHIKSYFTNKDVIDSTDMTFLSWESCFKKVASSTAEENFSLLRVEDGISIELANSYNFDIEEQYESAEVKGLKSLPLNLIKFHERLFGKVPYCFGFGHQNIRGAMDITDVKEAMREFTMGNADGEVDPEILAGLMKMVVKGGAVKVSAKLTPLVAKCIDSDILTARQFGFIELIPLLHIYLYGTEVKAQPTSLTDAQVLSFCSESASSFNLSTFCYNSVRKFPCETSSCNRDCGVCKHLI</sequence>
<organism evidence="1 2">
    <name type="scientific">Wenling frogfish arenavirus 1</name>
    <dbReference type="NCBI Taxonomy" id="2116466"/>
    <lineage>
        <taxon>Viruses</taxon>
        <taxon>Riboviria</taxon>
        <taxon>Orthornavirae</taxon>
        <taxon>Negarnaviricota</taxon>
        <taxon>Polyploviricotina</taxon>
        <taxon>Bunyaviricetes</taxon>
        <taxon>Hareavirales</taxon>
        <taxon>Arenaviridae</taxon>
        <taxon>Antennavirus</taxon>
        <taxon>Antennavirus striale</taxon>
    </lineage>
</organism>
<dbReference type="RefSeq" id="YP_009551552.1">
    <property type="nucleotide sequence ID" value="NC_040426.1"/>
</dbReference>
<keyword evidence="2" id="KW-1185">Reference proteome</keyword>
<evidence type="ECO:0000313" key="2">
    <source>
        <dbReference type="Proteomes" id="UP000289643"/>
    </source>
</evidence>